<accession>A0A248TKY2</accession>
<dbReference type="Proteomes" id="UP000215137">
    <property type="component" value="Chromosome"/>
</dbReference>
<organism evidence="5 6">
    <name type="scientific">Cytobacillus kochii</name>
    <dbReference type="NCBI Taxonomy" id="859143"/>
    <lineage>
        <taxon>Bacteria</taxon>
        <taxon>Bacillati</taxon>
        <taxon>Bacillota</taxon>
        <taxon>Bacilli</taxon>
        <taxon>Bacillales</taxon>
        <taxon>Bacillaceae</taxon>
        <taxon>Cytobacillus</taxon>
    </lineage>
</organism>
<dbReference type="PANTHER" id="PTHR38445:SF6">
    <property type="entry name" value="GNTR-FAMILY TRANSCRIPTIONAL REGULATOR"/>
    <property type="match status" value="1"/>
</dbReference>
<evidence type="ECO:0000313" key="5">
    <source>
        <dbReference type="EMBL" id="ASV68888.1"/>
    </source>
</evidence>
<proteinExistence type="predicted"/>
<dbReference type="EMBL" id="CP022983">
    <property type="protein sequence ID" value="ASV68888.1"/>
    <property type="molecule type" value="Genomic_DNA"/>
</dbReference>
<dbReference type="KEGG" id="bko:CKF48_17275"/>
<dbReference type="SMART" id="SM00345">
    <property type="entry name" value="HTH_GNTR"/>
    <property type="match status" value="1"/>
</dbReference>
<evidence type="ECO:0000256" key="2">
    <source>
        <dbReference type="ARBA" id="ARBA00023125"/>
    </source>
</evidence>
<dbReference type="GO" id="GO:0003700">
    <property type="term" value="F:DNA-binding transcription factor activity"/>
    <property type="evidence" value="ECO:0007669"/>
    <property type="project" value="InterPro"/>
</dbReference>
<name>A0A248TKY2_9BACI</name>
<dbReference type="PROSITE" id="PS50949">
    <property type="entry name" value="HTH_GNTR"/>
    <property type="match status" value="1"/>
</dbReference>
<dbReference type="GO" id="GO:0003677">
    <property type="term" value="F:DNA binding"/>
    <property type="evidence" value="ECO:0007669"/>
    <property type="project" value="UniProtKB-KW"/>
</dbReference>
<dbReference type="OrthoDB" id="362473at2"/>
<dbReference type="CDD" id="cd07377">
    <property type="entry name" value="WHTH_GntR"/>
    <property type="match status" value="1"/>
</dbReference>
<dbReference type="PANTHER" id="PTHR38445">
    <property type="entry name" value="HTH-TYPE TRANSCRIPTIONAL REPRESSOR YTRA"/>
    <property type="match status" value="1"/>
</dbReference>
<feature type="domain" description="HTH gntR-type" evidence="4">
    <location>
        <begin position="9"/>
        <end position="77"/>
    </location>
</feature>
<dbReference type="Gene3D" id="1.10.10.10">
    <property type="entry name" value="Winged helix-like DNA-binding domain superfamily/Winged helix DNA-binding domain"/>
    <property type="match status" value="1"/>
</dbReference>
<keyword evidence="1" id="KW-0805">Transcription regulation</keyword>
<dbReference type="InterPro" id="IPR000524">
    <property type="entry name" value="Tscrpt_reg_HTH_GntR"/>
</dbReference>
<protein>
    <submittedName>
        <fullName evidence="5">GntR family transcriptional regulator</fullName>
    </submittedName>
</protein>
<dbReference type="InterPro" id="IPR036388">
    <property type="entry name" value="WH-like_DNA-bd_sf"/>
</dbReference>
<dbReference type="InterPro" id="IPR036390">
    <property type="entry name" value="WH_DNA-bd_sf"/>
</dbReference>
<dbReference type="AlphaFoldDB" id="A0A248TKY2"/>
<evidence type="ECO:0000256" key="3">
    <source>
        <dbReference type="ARBA" id="ARBA00023163"/>
    </source>
</evidence>
<gene>
    <name evidence="5" type="ORF">CKF48_17275</name>
</gene>
<keyword evidence="3" id="KW-0804">Transcription</keyword>
<evidence type="ECO:0000256" key="1">
    <source>
        <dbReference type="ARBA" id="ARBA00023015"/>
    </source>
</evidence>
<dbReference type="SUPFAM" id="SSF46785">
    <property type="entry name" value="Winged helix' DNA-binding domain"/>
    <property type="match status" value="1"/>
</dbReference>
<sequence>MAKEFHSSQPIYLQIMERVCQQIVRKELAPGEKLPSVREMALTFGVNPNTIQRTYQELERMEVALAKRGQGTFVTEDTAKLMNLKRDMQKQIIQSYVNNLRELGFSNEEMKQGLSQFLKEDHDD</sequence>
<evidence type="ECO:0000313" key="6">
    <source>
        <dbReference type="Proteomes" id="UP000215137"/>
    </source>
</evidence>
<dbReference type="RefSeq" id="WP_095372454.1">
    <property type="nucleotide sequence ID" value="NZ_CP022983.1"/>
</dbReference>
<keyword evidence="6" id="KW-1185">Reference proteome</keyword>
<keyword evidence="2" id="KW-0238">DNA-binding</keyword>
<dbReference type="Pfam" id="PF00392">
    <property type="entry name" value="GntR"/>
    <property type="match status" value="1"/>
</dbReference>
<reference evidence="5 6" key="1">
    <citation type="submission" date="2017-08" db="EMBL/GenBank/DDBJ databases">
        <title>Complete Genome Sequence of Bacillus kochii Oregon-R-modENCODE STRAIN BDGP4, isolated from Drosophila melanogaster gut.</title>
        <authorList>
            <person name="Wan K.H."/>
            <person name="Yu C."/>
            <person name="Park S."/>
            <person name="Hammonds A.S."/>
            <person name="Booth B.W."/>
            <person name="Celniker S.E."/>
        </authorList>
    </citation>
    <scope>NUCLEOTIDE SEQUENCE [LARGE SCALE GENOMIC DNA]</scope>
    <source>
        <strain evidence="5 6">BDGP4</strain>
    </source>
</reference>
<evidence type="ECO:0000259" key="4">
    <source>
        <dbReference type="PROSITE" id="PS50949"/>
    </source>
</evidence>